<dbReference type="AlphaFoldDB" id="A0A075V7U6"/>
<feature type="compositionally biased region" description="Polar residues" evidence="1">
    <location>
        <begin position="262"/>
        <end position="272"/>
    </location>
</feature>
<dbReference type="Proteomes" id="UP000028492">
    <property type="component" value="Chromosome"/>
</dbReference>
<dbReference type="STRING" id="208439.AJAP_38450"/>
<reference evidence="2 3" key="1">
    <citation type="journal article" date="2014" name="J. Biotechnol.">
        <title>Complete genome sequence of the actinobacterium Amycolatopsis japonica MG417-CF17(T) (=DSM 44213T) producing (S,S)-N,N'-ethylenediaminedisuccinic acid.</title>
        <authorList>
            <person name="Stegmann E."/>
            <person name="Albersmeier A."/>
            <person name="Spohn M."/>
            <person name="Gert H."/>
            <person name="Weber T."/>
            <person name="Wohlleben W."/>
            <person name="Kalinowski J."/>
            <person name="Ruckert C."/>
        </authorList>
    </citation>
    <scope>NUCLEOTIDE SEQUENCE [LARGE SCALE GENOMIC DNA]</scope>
    <source>
        <strain evidence="3">MG417-CF17 (DSM 44213)</strain>
    </source>
</reference>
<dbReference type="KEGG" id="aja:AJAP_38450"/>
<dbReference type="HOGENOM" id="CLU_067324_0_0_11"/>
<name>A0A075V7U6_9PSEU</name>
<dbReference type="eggNOG" id="COG1595">
    <property type="taxonomic scope" value="Bacteria"/>
</dbReference>
<protein>
    <submittedName>
        <fullName evidence="2">Uncharacterized protein</fullName>
    </submittedName>
</protein>
<organism evidence="2 3">
    <name type="scientific">Amycolatopsis japonica</name>
    <dbReference type="NCBI Taxonomy" id="208439"/>
    <lineage>
        <taxon>Bacteria</taxon>
        <taxon>Bacillati</taxon>
        <taxon>Actinomycetota</taxon>
        <taxon>Actinomycetes</taxon>
        <taxon>Pseudonocardiales</taxon>
        <taxon>Pseudonocardiaceae</taxon>
        <taxon>Amycolatopsis</taxon>
        <taxon>Amycolatopsis japonica group</taxon>
    </lineage>
</organism>
<proteinExistence type="predicted"/>
<feature type="region of interest" description="Disordered" evidence="1">
    <location>
        <begin position="262"/>
        <end position="364"/>
    </location>
</feature>
<accession>A0A075V7U6</accession>
<sequence length="364" mass="38891">MDFPSHEIKGQERVFRLGPNPDFVKDSDVFALARSSFAWLVTGPDPVSVDGREIPGLPQRPVPLDELGTLLLAEDCAQATRDAAWAYLITRARAERGTWMVACVGLGLPVLLRVATIVTRHFTGDTHDLNAAVLTGFLTGLHEVDLVRPAILARLYYAAYREGRVALDEATGGPILAGDLINELAESPSPEEHPDLDLDLDLDLVLAAAVRAGAITADEAGLISVTRLGTTSLAEAAQARGMTYKQLAKIRERAEPRLVSYLTKQSADTSETPPADGAESSAPARVRRGPTNAGATETGRTKLPTVTRGGAVREKKVRRTVSQNGPKSRIASRGAPHPADRRSHAARTSSGPAAHTSREVHSCD</sequence>
<dbReference type="RefSeq" id="WP_038520552.1">
    <property type="nucleotide sequence ID" value="NZ_CP008953.1"/>
</dbReference>
<evidence type="ECO:0000256" key="1">
    <source>
        <dbReference type="SAM" id="MobiDB-lite"/>
    </source>
</evidence>
<evidence type="ECO:0000313" key="2">
    <source>
        <dbReference type="EMBL" id="AIG80476.1"/>
    </source>
</evidence>
<evidence type="ECO:0000313" key="3">
    <source>
        <dbReference type="Proteomes" id="UP000028492"/>
    </source>
</evidence>
<gene>
    <name evidence="2" type="ORF">AJAP_38450</name>
</gene>
<keyword evidence="3" id="KW-1185">Reference proteome</keyword>
<dbReference type="EMBL" id="CP008953">
    <property type="protein sequence ID" value="AIG80476.1"/>
    <property type="molecule type" value="Genomic_DNA"/>
</dbReference>